<dbReference type="PROSITE" id="PS51733">
    <property type="entry name" value="BPL_LPL_CATALYTIC"/>
    <property type="match status" value="1"/>
</dbReference>
<dbReference type="GO" id="GO:0009249">
    <property type="term" value="P:protein lipoylation"/>
    <property type="evidence" value="ECO:0007669"/>
    <property type="project" value="UniProtKB-ARBA"/>
</dbReference>
<dbReference type="EMBL" id="FOTS01000002">
    <property type="protein sequence ID" value="SFL36172.1"/>
    <property type="molecule type" value="Genomic_DNA"/>
</dbReference>
<dbReference type="InterPro" id="IPR045864">
    <property type="entry name" value="aa-tRNA-synth_II/BPL/LPL"/>
</dbReference>
<dbReference type="Proteomes" id="UP000199520">
    <property type="component" value="Unassembled WGS sequence"/>
</dbReference>
<reference evidence="3" key="1">
    <citation type="submission" date="2016-10" db="EMBL/GenBank/DDBJ databases">
        <authorList>
            <person name="Varghese N."/>
            <person name="Submissions S."/>
        </authorList>
    </citation>
    <scope>NUCLEOTIDE SEQUENCE [LARGE SCALE GENOMIC DNA]</scope>
    <source>
        <strain evidence="3">DSM 13327</strain>
    </source>
</reference>
<evidence type="ECO:0000313" key="2">
    <source>
        <dbReference type="EMBL" id="SFL36172.1"/>
    </source>
</evidence>
<dbReference type="OrthoDB" id="9774653at2"/>
<dbReference type="GO" id="GO:0016740">
    <property type="term" value="F:transferase activity"/>
    <property type="evidence" value="ECO:0007669"/>
    <property type="project" value="UniProtKB-ARBA"/>
</dbReference>
<evidence type="ECO:0000259" key="1">
    <source>
        <dbReference type="PROSITE" id="PS51733"/>
    </source>
</evidence>
<accession>A0A1I4H1H2</accession>
<proteinExistence type="predicted"/>
<dbReference type="STRING" id="1123291.SAMN04490355_1002117"/>
<evidence type="ECO:0000313" key="3">
    <source>
        <dbReference type="Proteomes" id="UP000199520"/>
    </source>
</evidence>
<dbReference type="RefSeq" id="WP_090932280.1">
    <property type="nucleotide sequence ID" value="NZ_FOTS01000002.1"/>
</dbReference>
<dbReference type="AlphaFoldDB" id="A0A1I4H1H2"/>
<name>A0A1I4H1H2_9FIRM</name>
<sequence length="276" mass="30465">MIWRVLDTGINDAALNMAIDEAILLAHSAGDVPPTLRFYGWKPAAVSLGYFQKAKSEIDLEQCATLGIDVVRRLTGGRAVLHETELTYSIVVKEDDPLIPQTISASYRYFSNGILAGLEKMGIKAQMSMPRKADGKVREKDQHSSAACFDAPSHYEITVEGRKLVGSAQVRKDGVILQHGSILLQFSAEKLAAVLKVSSSQRRQFMIGMLSSGVTSIDQIRGCHTTWEETRDAVMAEFGPKIGVDTQRGCLTQKEVETSNMLIESKYSQSQWNLLR</sequence>
<dbReference type="Gene3D" id="3.30.930.10">
    <property type="entry name" value="Bira Bifunctional Protein, Domain 2"/>
    <property type="match status" value="1"/>
</dbReference>
<dbReference type="InterPro" id="IPR050664">
    <property type="entry name" value="Octanoyltrans_LipM/LipL"/>
</dbReference>
<dbReference type="SUPFAM" id="SSF55681">
    <property type="entry name" value="Class II aaRS and biotin synthetases"/>
    <property type="match status" value="1"/>
</dbReference>
<protein>
    <submittedName>
        <fullName evidence="2">Lipoate-protein ligase A</fullName>
    </submittedName>
</protein>
<dbReference type="CDD" id="cd16443">
    <property type="entry name" value="LplA"/>
    <property type="match status" value="1"/>
</dbReference>
<dbReference type="GO" id="GO:0140096">
    <property type="term" value="F:catalytic activity, acting on a protein"/>
    <property type="evidence" value="ECO:0007669"/>
    <property type="project" value="UniProtKB-ARBA"/>
</dbReference>
<organism evidence="2 3">
    <name type="scientific">Pelosinus propionicus DSM 13327</name>
    <dbReference type="NCBI Taxonomy" id="1123291"/>
    <lineage>
        <taxon>Bacteria</taxon>
        <taxon>Bacillati</taxon>
        <taxon>Bacillota</taxon>
        <taxon>Negativicutes</taxon>
        <taxon>Selenomonadales</taxon>
        <taxon>Sporomusaceae</taxon>
        <taxon>Pelosinus</taxon>
    </lineage>
</organism>
<dbReference type="InterPro" id="IPR004143">
    <property type="entry name" value="BPL_LPL_catalytic"/>
</dbReference>
<feature type="domain" description="BPL/LPL catalytic" evidence="1">
    <location>
        <begin position="30"/>
        <end position="246"/>
    </location>
</feature>
<keyword evidence="3" id="KW-1185">Reference proteome</keyword>
<gene>
    <name evidence="2" type="ORF">SAMN04490355_1002117</name>
</gene>
<dbReference type="Pfam" id="PF21948">
    <property type="entry name" value="LplA-B_cat"/>
    <property type="match status" value="1"/>
</dbReference>
<dbReference type="PANTHER" id="PTHR43679">
    <property type="entry name" value="OCTANOYLTRANSFERASE LIPM-RELATED"/>
    <property type="match status" value="1"/>
</dbReference>
<dbReference type="GO" id="GO:0016874">
    <property type="term" value="F:ligase activity"/>
    <property type="evidence" value="ECO:0007669"/>
    <property type="project" value="UniProtKB-KW"/>
</dbReference>
<dbReference type="PANTHER" id="PTHR43679:SF2">
    <property type="entry name" value="OCTANOYL-[GCVH]:PROTEIN N-OCTANOYLTRANSFERASE"/>
    <property type="match status" value="1"/>
</dbReference>
<keyword evidence="2" id="KW-0436">Ligase</keyword>